<feature type="compositionally biased region" description="Basic residues" evidence="1">
    <location>
        <begin position="50"/>
        <end position="63"/>
    </location>
</feature>
<organism evidence="2">
    <name type="scientific">Anguilla anguilla</name>
    <name type="common">European freshwater eel</name>
    <name type="synonym">Muraena anguilla</name>
    <dbReference type="NCBI Taxonomy" id="7936"/>
    <lineage>
        <taxon>Eukaryota</taxon>
        <taxon>Metazoa</taxon>
        <taxon>Chordata</taxon>
        <taxon>Craniata</taxon>
        <taxon>Vertebrata</taxon>
        <taxon>Euteleostomi</taxon>
        <taxon>Actinopterygii</taxon>
        <taxon>Neopterygii</taxon>
        <taxon>Teleostei</taxon>
        <taxon>Anguilliformes</taxon>
        <taxon>Anguillidae</taxon>
        <taxon>Anguilla</taxon>
    </lineage>
</organism>
<reference evidence="2" key="2">
    <citation type="journal article" date="2015" name="Fish Shellfish Immunol.">
        <title>Early steps in the European eel (Anguilla anguilla)-Vibrio vulnificus interaction in the gills: Role of the RtxA13 toxin.</title>
        <authorList>
            <person name="Callol A."/>
            <person name="Pajuelo D."/>
            <person name="Ebbesson L."/>
            <person name="Teles M."/>
            <person name="MacKenzie S."/>
            <person name="Amaro C."/>
        </authorList>
    </citation>
    <scope>NUCLEOTIDE SEQUENCE</scope>
</reference>
<reference evidence="2" key="1">
    <citation type="submission" date="2014-11" db="EMBL/GenBank/DDBJ databases">
        <authorList>
            <person name="Amaro Gonzalez C."/>
        </authorList>
    </citation>
    <scope>NUCLEOTIDE SEQUENCE</scope>
</reference>
<proteinExistence type="predicted"/>
<dbReference type="AlphaFoldDB" id="A0A0E9STG6"/>
<protein>
    <submittedName>
        <fullName evidence="2">Uncharacterized protein</fullName>
    </submittedName>
</protein>
<evidence type="ECO:0000313" key="2">
    <source>
        <dbReference type="EMBL" id="JAH44547.1"/>
    </source>
</evidence>
<sequence length="86" mass="9823">MNRDFTKQTQDKREQKASQGSSSKKKQKVNPKNPKTRGKQNLGRNTRGANLRRKHAGQKHNQKHTQPNRILTCVCSDLYVSTCLCS</sequence>
<dbReference type="EMBL" id="GBXM01064030">
    <property type="protein sequence ID" value="JAH44547.1"/>
    <property type="molecule type" value="Transcribed_RNA"/>
</dbReference>
<evidence type="ECO:0000256" key="1">
    <source>
        <dbReference type="SAM" id="MobiDB-lite"/>
    </source>
</evidence>
<accession>A0A0E9STG6</accession>
<feature type="compositionally biased region" description="Basic residues" evidence="1">
    <location>
        <begin position="23"/>
        <end position="38"/>
    </location>
</feature>
<feature type="compositionally biased region" description="Basic and acidic residues" evidence="1">
    <location>
        <begin position="1"/>
        <end position="16"/>
    </location>
</feature>
<name>A0A0E9STG6_ANGAN</name>
<feature type="region of interest" description="Disordered" evidence="1">
    <location>
        <begin position="1"/>
        <end position="67"/>
    </location>
</feature>